<dbReference type="InterPro" id="IPR035396">
    <property type="entry name" value="Bac_rhamnosid6H"/>
</dbReference>
<dbReference type="InterPro" id="IPR008902">
    <property type="entry name" value="Rhamnosid_concanavalin"/>
</dbReference>
<evidence type="ECO:0000259" key="5">
    <source>
        <dbReference type="Pfam" id="PF08531"/>
    </source>
</evidence>
<dbReference type="PIRSF" id="PIRSF010631">
    <property type="entry name" value="A-rhamnsds"/>
    <property type="match status" value="1"/>
</dbReference>
<dbReference type="Gene3D" id="2.60.120.260">
    <property type="entry name" value="Galactose-binding domain-like"/>
    <property type="match status" value="2"/>
</dbReference>
<dbReference type="InterPro" id="IPR013783">
    <property type="entry name" value="Ig-like_fold"/>
</dbReference>
<evidence type="ECO:0000313" key="8">
    <source>
        <dbReference type="EMBL" id="GGC17194.1"/>
    </source>
</evidence>
<dbReference type="InterPro" id="IPR008979">
    <property type="entry name" value="Galactose-bd-like_sf"/>
</dbReference>
<dbReference type="InterPro" id="IPR035398">
    <property type="entry name" value="Bac_rhamnosid_C"/>
</dbReference>
<dbReference type="Pfam" id="PF08531">
    <property type="entry name" value="Bac_rhamnosid_N"/>
    <property type="match status" value="1"/>
</dbReference>
<evidence type="ECO:0000313" key="9">
    <source>
        <dbReference type="Proteomes" id="UP000597338"/>
    </source>
</evidence>
<dbReference type="Pfam" id="PF17389">
    <property type="entry name" value="Bac_rhamnosid6H"/>
    <property type="match status" value="1"/>
</dbReference>
<keyword evidence="3" id="KW-0378">Hydrolase</keyword>
<evidence type="ECO:0000256" key="2">
    <source>
        <dbReference type="ARBA" id="ARBA00012652"/>
    </source>
</evidence>
<dbReference type="InterPro" id="IPR012341">
    <property type="entry name" value="6hp_glycosidase-like_sf"/>
</dbReference>
<dbReference type="PANTHER" id="PTHR33307:SF6">
    <property type="entry name" value="ALPHA-RHAMNOSIDASE (EUROFUNG)-RELATED"/>
    <property type="match status" value="1"/>
</dbReference>
<dbReference type="PANTHER" id="PTHR33307">
    <property type="entry name" value="ALPHA-RHAMNOSIDASE (EUROFUNG)"/>
    <property type="match status" value="1"/>
</dbReference>
<sequence length="957" mass="107816">MLNLPNLHHVFSQRQTLNMMNKFQILPFLLVFFCSCLDVKASKSRASVVPVRLQCEYLENPTGIDVPLPRLGWILEATDKTGFGQGQTAYRILVSSTEKLLQKENGDIWDSGWIDSDETQQIQYGGVALQSDRAYHWKVQVKDENGVVSAWSEPAFWTTGLFDASEWQASWIGSGELYNTAAPGNNISDPWFRKTVELSEKPRKATLFVASVGYHELYVNGERIGDEVLAPAVTDHTKRARYVAYDIADQLKRGTNVIALWLGTSWSIFPPYILQKDRPLTPIVIAQGAIYREEFPSGEAKPMAVVATDASWITHPSPNRLLGKWDFAKMGGEIWDARKELPQWNTLACDESDWNPAIEYPTTLALSAQLVAGNRLFDEITPVAIEARPDGSYRVDMGVNFAGWTEIKVSGQPGDTIRFQYSERQQDDMTFNLHSAYVVGASGTGTFRNRFNYSSGRWITIRGLKSKPAIQDIKGWMVRTDFQNASQFECSDSLQNWIYDRIRWTFENLSLGGYIVDCPQRERMGYGGDAHATSETGMFNYQLGAFYTKWMQDWRDVQGTEPMVGNMLDPNHARKAVTSGRIWNNGVLPHTAPTYWGGGGPAWGGIVVTLPWFMYQHHGDKQVLETNFHLISEWLGFLQSHTKDNLLQRFGGQWDFLGDWLWPNATAEGMNNDKPETLCLNNAYYVFNLRTAAKIARVLGKVAEADQWEQQASASAQAVHTRYFNAGDDSYADGSMANLAAALLAEIPPPAVRERVMQRLEREILEVRKGHIHTGITGGALLFKLLREAGRNDLIYSMVSQTTYPSWGYMKENGATTIWEMWEKDLPGHSLLHSSYLYPGAWYIDGLAGIKRDPEVPGFRRFIVRPPLATATDVTWARATFHSPQGLIGSYWSREDGRLKLEISVPPNSVAVLELLPSEQIDRTSYGSMKEIPGRDGFLRYELQPGHYRLTSQPAGL</sequence>
<reference evidence="9" key="1">
    <citation type="journal article" date="2019" name="Int. J. Syst. Evol. Microbiol.">
        <title>The Global Catalogue of Microorganisms (GCM) 10K type strain sequencing project: providing services to taxonomists for standard genome sequencing and annotation.</title>
        <authorList>
            <consortium name="The Broad Institute Genomics Platform"/>
            <consortium name="The Broad Institute Genome Sequencing Center for Infectious Disease"/>
            <person name="Wu L."/>
            <person name="Ma J."/>
        </authorList>
    </citation>
    <scope>NUCLEOTIDE SEQUENCE [LARGE SCALE GENOMIC DNA]</scope>
    <source>
        <strain evidence="9">CGMCC 1.15342</strain>
    </source>
</reference>
<keyword evidence="9" id="KW-1185">Reference proteome</keyword>
<evidence type="ECO:0000256" key="3">
    <source>
        <dbReference type="ARBA" id="ARBA00022801"/>
    </source>
</evidence>
<feature type="domain" description="Bacterial alpha-L-rhamnosidase N-terminal" evidence="5">
    <location>
        <begin position="201"/>
        <end position="369"/>
    </location>
</feature>
<evidence type="ECO:0000259" key="7">
    <source>
        <dbReference type="Pfam" id="PF17390"/>
    </source>
</evidence>
<dbReference type="Pfam" id="PF25788">
    <property type="entry name" value="Ig_Rha78A_N"/>
    <property type="match status" value="1"/>
</dbReference>
<dbReference type="Pfam" id="PF05592">
    <property type="entry name" value="Bac_rhamnosid"/>
    <property type="match status" value="1"/>
</dbReference>
<dbReference type="InterPro" id="IPR008928">
    <property type="entry name" value="6-hairpin_glycosidase_sf"/>
</dbReference>
<dbReference type="EMBL" id="BMIK01000001">
    <property type="protein sequence ID" value="GGC17194.1"/>
    <property type="molecule type" value="Genomic_DNA"/>
</dbReference>
<evidence type="ECO:0000259" key="4">
    <source>
        <dbReference type="Pfam" id="PF05592"/>
    </source>
</evidence>
<dbReference type="Gene3D" id="2.60.40.10">
    <property type="entry name" value="Immunoglobulins"/>
    <property type="match status" value="1"/>
</dbReference>
<organism evidence="8 9">
    <name type="scientific">Parapedobacter defluvii</name>
    <dbReference type="NCBI Taxonomy" id="2045106"/>
    <lineage>
        <taxon>Bacteria</taxon>
        <taxon>Pseudomonadati</taxon>
        <taxon>Bacteroidota</taxon>
        <taxon>Sphingobacteriia</taxon>
        <taxon>Sphingobacteriales</taxon>
        <taxon>Sphingobacteriaceae</taxon>
        <taxon>Parapedobacter</taxon>
    </lineage>
</organism>
<dbReference type="Gene3D" id="1.50.10.10">
    <property type="match status" value="1"/>
</dbReference>
<feature type="domain" description="Alpha-L-rhamnosidase six-hairpin glycosidase" evidence="6">
    <location>
        <begin position="484"/>
        <end position="842"/>
    </location>
</feature>
<name>A0ABQ1L0N5_9SPHI</name>
<dbReference type="EC" id="3.2.1.40" evidence="2"/>
<gene>
    <name evidence="8" type="ORF">GCM10011386_06270</name>
</gene>
<dbReference type="InterPro" id="IPR013737">
    <property type="entry name" value="Bac_rhamnosid_N"/>
</dbReference>
<dbReference type="InterPro" id="IPR016007">
    <property type="entry name" value="Alpha_rhamnosid"/>
</dbReference>
<proteinExistence type="predicted"/>
<accession>A0ABQ1L0N5</accession>
<comment type="caution">
    <text evidence="8">The sequence shown here is derived from an EMBL/GenBank/DDBJ whole genome shotgun (WGS) entry which is preliminary data.</text>
</comment>
<dbReference type="Pfam" id="PF17390">
    <property type="entry name" value="Bac_rhamnosid_C"/>
    <property type="match status" value="1"/>
</dbReference>
<comment type="catalytic activity">
    <reaction evidence="1">
        <text>Hydrolysis of terminal non-reducing alpha-L-rhamnose residues in alpha-L-rhamnosides.</text>
        <dbReference type="EC" id="3.2.1.40"/>
    </reaction>
</comment>
<dbReference type="Proteomes" id="UP000597338">
    <property type="component" value="Unassembled WGS sequence"/>
</dbReference>
<dbReference type="SUPFAM" id="SSF49785">
    <property type="entry name" value="Galactose-binding domain-like"/>
    <property type="match status" value="1"/>
</dbReference>
<evidence type="ECO:0000256" key="1">
    <source>
        <dbReference type="ARBA" id="ARBA00001445"/>
    </source>
</evidence>
<evidence type="ECO:0000259" key="6">
    <source>
        <dbReference type="Pfam" id="PF17389"/>
    </source>
</evidence>
<feature type="domain" description="Alpha-L-rhamnosidase C-terminal" evidence="7">
    <location>
        <begin position="849"/>
        <end position="920"/>
    </location>
</feature>
<feature type="domain" description="Alpha-L-rhamnosidase concanavalin-like" evidence="4">
    <location>
        <begin position="389"/>
        <end position="478"/>
    </location>
</feature>
<dbReference type="SUPFAM" id="SSF48208">
    <property type="entry name" value="Six-hairpin glycosidases"/>
    <property type="match status" value="1"/>
</dbReference>
<protein>
    <recommendedName>
        <fullName evidence="2">alpha-L-rhamnosidase</fullName>
        <ecNumber evidence="2">3.2.1.40</ecNumber>
    </recommendedName>
</protein>
<dbReference type="Gene3D" id="2.60.420.10">
    <property type="entry name" value="Maltose phosphorylase, domain 3"/>
    <property type="match status" value="1"/>
</dbReference>